<evidence type="ECO:0000313" key="2">
    <source>
        <dbReference type="Proteomes" id="UP001596978"/>
    </source>
</evidence>
<evidence type="ECO:0000313" key="1">
    <source>
        <dbReference type="EMBL" id="MFD0860708.1"/>
    </source>
</evidence>
<gene>
    <name evidence="1" type="ORF">ACFQ1M_00700</name>
</gene>
<protein>
    <submittedName>
        <fullName evidence="1">Uncharacterized protein</fullName>
    </submittedName>
</protein>
<sequence>MEEEVNQVDVREGYNQVLEENLKLDQNVSHPSIDLANSKSIFFVEGDYNKPQIVRVNIESEGYLTVFVKDGGFGPMTTEVQKQALRWIYSPKYQQQDFTAEDASFTGPTIKVNVERHLCGTGLIWCEPFIHEPINRLPGGFFVKGVCETKILEANWVEYSLDNSGRPLQSHHRARYGDIVQFRIKTEGLNGDIISLQFMEDETQSQLEFVAERTVDGELLIDFPVKMEWQARFFSTIEQAFNDYLRITPVIRYKNLRGEEVAEEGPRLTIENQRSTVDAAKGDVVPVGTEQVEITSAAYNPCRFLEVIFKNKDRDYVYFSQNESVSGEPYHMISGSRDNKKEVLIEASDLDVSECELVSDQHKEDKVSLTYIDFNGDTQSEEAAVVQGDTVKHEVLSNLSENTFHIFYQIWPESDDAARLYSFALQTCRHKEDVPLYVHSDIEWKIAFKWNYRAPLAYAWSHTMQPYSLNRGAIRNLEVNRSMFVRQDEALSNFNLTVLASWDGGDSVEVGRNFAEKVRRTLGLFNRVRNLVNDISGEFTPSENSPVRAWPIEFRIDAPSIGFATSYKLQEMTQETPEYVHQVATVGELQLAASPLIGAQIKVDLVQAAANLGSPAFGRVIAWVRGRAKDHLEINFEIALKGKVNVSANMTIHTRQELSDENSGNVSADGELALEIELSAKAGTGDVAGGVFEADVEAGISGTTDVSIGLEVGADKKGVYALPKAAFGGLVVSYTFRGSVRFGFFKRNWDQSPEDSRLLRARELPIEKEDCYITGQDEENAANP</sequence>
<dbReference type="RefSeq" id="WP_386402439.1">
    <property type="nucleotide sequence ID" value="NZ_JBHTJH010000001.1"/>
</dbReference>
<organism evidence="1 2">
    <name type="scientific">Sungkyunkwania multivorans</name>
    <dbReference type="NCBI Taxonomy" id="1173618"/>
    <lineage>
        <taxon>Bacteria</taxon>
        <taxon>Pseudomonadati</taxon>
        <taxon>Bacteroidota</taxon>
        <taxon>Flavobacteriia</taxon>
        <taxon>Flavobacteriales</taxon>
        <taxon>Flavobacteriaceae</taxon>
        <taxon>Sungkyunkwania</taxon>
    </lineage>
</organism>
<dbReference type="EMBL" id="JBHTJH010000001">
    <property type="protein sequence ID" value="MFD0860708.1"/>
    <property type="molecule type" value="Genomic_DNA"/>
</dbReference>
<reference evidence="2" key="1">
    <citation type="journal article" date="2019" name="Int. J. Syst. Evol. Microbiol.">
        <title>The Global Catalogue of Microorganisms (GCM) 10K type strain sequencing project: providing services to taxonomists for standard genome sequencing and annotation.</title>
        <authorList>
            <consortium name="The Broad Institute Genomics Platform"/>
            <consortium name="The Broad Institute Genome Sequencing Center for Infectious Disease"/>
            <person name="Wu L."/>
            <person name="Ma J."/>
        </authorList>
    </citation>
    <scope>NUCLEOTIDE SEQUENCE [LARGE SCALE GENOMIC DNA]</scope>
    <source>
        <strain evidence="2">CCUG 62952</strain>
    </source>
</reference>
<comment type="caution">
    <text evidence="1">The sequence shown here is derived from an EMBL/GenBank/DDBJ whole genome shotgun (WGS) entry which is preliminary data.</text>
</comment>
<keyword evidence="2" id="KW-1185">Reference proteome</keyword>
<proteinExistence type="predicted"/>
<name>A0ABW3CSQ6_9FLAO</name>
<accession>A0ABW3CSQ6</accession>
<dbReference type="Proteomes" id="UP001596978">
    <property type="component" value="Unassembled WGS sequence"/>
</dbReference>